<reference evidence="2" key="1">
    <citation type="submission" date="2022-03" db="EMBL/GenBank/DDBJ databases">
        <title>Sea Food Isolates.</title>
        <authorList>
            <person name="Li c."/>
        </authorList>
    </citation>
    <scope>NUCLEOTIDE SEQUENCE</scope>
    <source>
        <strain evidence="2">19PA01SH03</strain>
    </source>
</reference>
<evidence type="ECO:0000313" key="2">
    <source>
        <dbReference type="EMBL" id="XAG22086.1"/>
    </source>
</evidence>
<gene>
    <name evidence="2" type="ORF">MRN70_04555</name>
</gene>
<evidence type="ECO:0000256" key="1">
    <source>
        <dbReference type="SAM" id="MobiDB-lite"/>
    </source>
</evidence>
<accession>A0AAU6SQ43</accession>
<feature type="compositionally biased region" description="Basic and acidic residues" evidence="1">
    <location>
        <begin position="105"/>
        <end position="115"/>
    </location>
</feature>
<dbReference type="AlphaFoldDB" id="A0AAU6SQ43"/>
<organism evidence="2">
    <name type="scientific">bacterium 19PA01SH03</name>
    <dbReference type="NCBI Taxonomy" id="2920705"/>
    <lineage>
        <taxon>Bacteria</taxon>
    </lineage>
</organism>
<protein>
    <submittedName>
        <fullName evidence="2">Uncharacterized protein</fullName>
    </submittedName>
</protein>
<sequence length="279" mass="31441">MNDARCDHPNAEPVYSIYQFQRLTAIEIEKYRHRLFCVDCGAEAFYRRKSTNGNAACFGSNYHTSECEAAAPSPKNKKIVKHAVEVDQIITDSEEVIFDFGFSEPKPKSTSEQKTTRVSSKGSTSASGKKHTKTSTQIRQSVLGMEKALHSPLSGSNLATSDVKIKINEKVSYRAKNLFVNFADAVPLEDSKAFKPKMFWGTISHADRDFDWLNPICNDTGVIISPFKDELLKSFKIKEHRDLDGAGLMVFGNCCWNKDKTRKIIKVHEMKIFISKVDD</sequence>
<dbReference type="EMBL" id="CP095338">
    <property type="protein sequence ID" value="XAG22086.1"/>
    <property type="molecule type" value="Genomic_DNA"/>
</dbReference>
<feature type="region of interest" description="Disordered" evidence="1">
    <location>
        <begin position="105"/>
        <end position="137"/>
    </location>
</feature>
<name>A0AAU6SQ43_UNCXX</name>
<proteinExistence type="predicted"/>